<dbReference type="InterPro" id="IPR000571">
    <property type="entry name" value="Znf_CCCH"/>
</dbReference>
<feature type="domain" description="C3H1-type" evidence="8">
    <location>
        <begin position="196"/>
        <end position="224"/>
    </location>
</feature>
<dbReference type="SMART" id="SM00356">
    <property type="entry name" value="ZnF_C3H1"/>
    <property type="match status" value="4"/>
</dbReference>
<gene>
    <name evidence="9" type="ORF">CCMP2556_LOCUS24332</name>
</gene>
<evidence type="ECO:0000256" key="1">
    <source>
        <dbReference type="ARBA" id="ARBA00008808"/>
    </source>
</evidence>
<comment type="similarity">
    <text evidence="1">Belongs to the unkempt family.</text>
</comment>
<keyword evidence="10" id="KW-1185">Reference proteome</keyword>
<dbReference type="InterPro" id="IPR045234">
    <property type="entry name" value="Unkempt-like"/>
</dbReference>
<name>A0ABP0M9K5_9DINO</name>
<dbReference type="InterPro" id="IPR040594">
    <property type="entry name" value="UNK_Znf_1"/>
</dbReference>
<reference evidence="9 10" key="1">
    <citation type="submission" date="2024-02" db="EMBL/GenBank/DDBJ databases">
        <authorList>
            <person name="Chen Y."/>
            <person name="Shah S."/>
            <person name="Dougan E. K."/>
            <person name="Thang M."/>
            <person name="Chan C."/>
        </authorList>
    </citation>
    <scope>NUCLEOTIDE SEQUENCE [LARGE SCALE GENOMIC DNA]</scope>
</reference>
<evidence type="ECO:0000313" key="9">
    <source>
        <dbReference type="EMBL" id="CAK9046865.1"/>
    </source>
</evidence>
<evidence type="ECO:0000256" key="2">
    <source>
        <dbReference type="ARBA" id="ARBA00022723"/>
    </source>
</evidence>
<feature type="region of interest" description="Disordered" evidence="7">
    <location>
        <begin position="826"/>
        <end position="852"/>
    </location>
</feature>
<proteinExistence type="inferred from homology"/>
<dbReference type="InterPro" id="IPR057444">
    <property type="entry name" value="Znf-CCCH_AtC3H23-like"/>
</dbReference>
<dbReference type="InterPro" id="IPR036855">
    <property type="entry name" value="Znf_CCCH_sf"/>
</dbReference>
<sequence length="852" mass="95676">MTGPSPIGPKKMEVQMDSKDTQWCAAFTRARLEACELLLPNWRPLAELSSHRAILQGFHTQPCVEFQKGYCALHRVRGKTSLCFCFHFDSQRRRPPVTPGGRLRYWDMACQSMTSASVCPDGDDCVFAHSRDEISYHPAKYKTRRCNGKGCRGQEICCFAHEEDELRAWAPETYSYWLLVYGGTGEVEDPQRSLARRKVRFCASFPNVSQCRRGASCEFAHSREEAQTELLSEAQEQQAPEELTEDFFMYQYKTLWCPIGVQHDWQNCVYAHNYQDARRKLSIGYGPQPCPHWAKKDPSLDYEQRCPQGLRCPYAHGAKEQLYHPRYFRTVVCRDLRSKACPRDRLCAFFHRRAERRRPPPDDTDYTRPLPNEAICEEWRANFQRPPFSDLAPTGRLEAKPLPAGSVPPGSLHSLRLCRLTLHPSDLVLHTHRLCPEPETGLNYLQDFTMAPFMRNWHALRAAFDDARWPSWPGAGRRTLRARSDGSHLSEESFVRGQDRPTHRMTLPLPACSGDSTALEMAVLTEGRGTRVAPTPEGVRLKRHSWAGSLKNWIGFEDSRESESVSGDFDMPVELNEAGKKKAEKKGGIFDVGNLIFLAIAAAIGYCRYNQINIPILDDFIRKALYGDAGGGGGVGDEVANSMADARAGKPIAVSDVLGQMNRYCRRGKCNDDYWEALPDVAKALKMGPGTWDRKPLKKDKARDLDELLTKVAQQPQARSEAVWSALRIVSKELLDVTPKSMKESLASRVALKSSKPPEGSVTPEPEKEEEAPWQRSWLTISENAWHVPDKGNWLTCTYATDQSEATGEKSTDCSQSPAVAVVQAEKEWGGGDSSSDSSSSELAGVEGSGRC</sequence>
<keyword evidence="5" id="KW-0238">DNA-binding</keyword>
<feature type="domain" description="C3H1-type" evidence="8">
    <location>
        <begin position="284"/>
        <end position="319"/>
    </location>
</feature>
<dbReference type="SUPFAM" id="SSF90229">
    <property type="entry name" value="CCCH zinc finger"/>
    <property type="match status" value="2"/>
</dbReference>
<keyword evidence="2 6" id="KW-0479">Metal-binding</keyword>
<evidence type="ECO:0000256" key="3">
    <source>
        <dbReference type="ARBA" id="ARBA00022771"/>
    </source>
</evidence>
<evidence type="ECO:0000256" key="5">
    <source>
        <dbReference type="ARBA" id="ARBA00023125"/>
    </source>
</evidence>
<comment type="caution">
    <text evidence="9">The sequence shown here is derived from an EMBL/GenBank/DDBJ whole genome shotgun (WGS) entry which is preliminary data.</text>
</comment>
<feature type="zinc finger region" description="C3H1-type" evidence="6">
    <location>
        <begin position="196"/>
        <end position="224"/>
    </location>
</feature>
<dbReference type="PANTHER" id="PTHR14493">
    <property type="entry name" value="UNKEMPT FAMILY MEMBER"/>
    <property type="match status" value="1"/>
</dbReference>
<dbReference type="Proteomes" id="UP001642484">
    <property type="component" value="Unassembled WGS sequence"/>
</dbReference>
<dbReference type="Pfam" id="PF18384">
    <property type="entry name" value="zf_CCCH_5"/>
    <property type="match status" value="1"/>
</dbReference>
<dbReference type="Gene3D" id="4.10.1000.10">
    <property type="entry name" value="Zinc finger, CCCH-type"/>
    <property type="match status" value="1"/>
</dbReference>
<evidence type="ECO:0000256" key="6">
    <source>
        <dbReference type="PROSITE-ProRule" id="PRU00723"/>
    </source>
</evidence>
<keyword evidence="3 6" id="KW-0863">Zinc-finger</keyword>
<dbReference type="Gene3D" id="3.30.1370.210">
    <property type="match status" value="1"/>
</dbReference>
<dbReference type="Pfam" id="PF25512">
    <property type="entry name" value="zf-CCCH_AtC3H23"/>
    <property type="match status" value="1"/>
</dbReference>
<dbReference type="PANTHER" id="PTHR14493:SF50">
    <property type="entry name" value="RING FINGER PROTEIN UNKEMPT"/>
    <property type="match status" value="1"/>
</dbReference>
<evidence type="ECO:0000259" key="8">
    <source>
        <dbReference type="PROSITE" id="PS50103"/>
    </source>
</evidence>
<dbReference type="PROSITE" id="PS50103">
    <property type="entry name" value="ZF_C3H1"/>
    <property type="match status" value="2"/>
</dbReference>
<evidence type="ECO:0000256" key="4">
    <source>
        <dbReference type="ARBA" id="ARBA00022833"/>
    </source>
</evidence>
<dbReference type="EMBL" id="CAXAMN010015892">
    <property type="protein sequence ID" value="CAK9046865.1"/>
    <property type="molecule type" value="Genomic_DNA"/>
</dbReference>
<protein>
    <recommendedName>
        <fullName evidence="8">C3H1-type domain-containing protein</fullName>
    </recommendedName>
</protein>
<evidence type="ECO:0000256" key="7">
    <source>
        <dbReference type="SAM" id="MobiDB-lite"/>
    </source>
</evidence>
<accession>A0ABP0M9K5</accession>
<feature type="zinc finger region" description="C3H1-type" evidence="6">
    <location>
        <begin position="284"/>
        <end position="319"/>
    </location>
</feature>
<organism evidence="9 10">
    <name type="scientific">Durusdinium trenchii</name>
    <dbReference type="NCBI Taxonomy" id="1381693"/>
    <lineage>
        <taxon>Eukaryota</taxon>
        <taxon>Sar</taxon>
        <taxon>Alveolata</taxon>
        <taxon>Dinophyceae</taxon>
        <taxon>Suessiales</taxon>
        <taxon>Symbiodiniaceae</taxon>
        <taxon>Durusdinium</taxon>
    </lineage>
</organism>
<evidence type="ECO:0000313" key="10">
    <source>
        <dbReference type="Proteomes" id="UP001642484"/>
    </source>
</evidence>
<keyword evidence="4 6" id="KW-0862">Zinc</keyword>
<feature type="region of interest" description="Disordered" evidence="7">
    <location>
        <begin position="747"/>
        <end position="774"/>
    </location>
</feature>